<name>A0AAD4C8P9_BOLED</name>
<gene>
    <name evidence="2" type="ORF">L210DRAFT_2007525</name>
</gene>
<dbReference type="Proteomes" id="UP001194468">
    <property type="component" value="Unassembled WGS sequence"/>
</dbReference>
<evidence type="ECO:0000313" key="2">
    <source>
        <dbReference type="EMBL" id="KAF8452014.1"/>
    </source>
</evidence>
<comment type="caution">
    <text evidence="2">The sequence shown here is derived from an EMBL/GenBank/DDBJ whole genome shotgun (WGS) entry which is preliminary data.</text>
</comment>
<protein>
    <submittedName>
        <fullName evidence="2">Uncharacterized protein</fullName>
    </submittedName>
</protein>
<feature type="compositionally biased region" description="Basic and acidic residues" evidence="1">
    <location>
        <begin position="14"/>
        <end position="25"/>
    </location>
</feature>
<dbReference type="AlphaFoldDB" id="A0AAD4C8P9"/>
<reference evidence="2" key="2">
    <citation type="journal article" date="2020" name="Nat. Commun.">
        <title>Large-scale genome sequencing of mycorrhizal fungi provides insights into the early evolution of symbiotic traits.</title>
        <authorList>
            <person name="Miyauchi S."/>
            <person name="Kiss E."/>
            <person name="Kuo A."/>
            <person name="Drula E."/>
            <person name="Kohler A."/>
            <person name="Sanchez-Garcia M."/>
            <person name="Morin E."/>
            <person name="Andreopoulos B."/>
            <person name="Barry K.W."/>
            <person name="Bonito G."/>
            <person name="Buee M."/>
            <person name="Carver A."/>
            <person name="Chen C."/>
            <person name="Cichocki N."/>
            <person name="Clum A."/>
            <person name="Culley D."/>
            <person name="Crous P.W."/>
            <person name="Fauchery L."/>
            <person name="Girlanda M."/>
            <person name="Hayes R.D."/>
            <person name="Keri Z."/>
            <person name="LaButti K."/>
            <person name="Lipzen A."/>
            <person name="Lombard V."/>
            <person name="Magnuson J."/>
            <person name="Maillard F."/>
            <person name="Murat C."/>
            <person name="Nolan M."/>
            <person name="Ohm R.A."/>
            <person name="Pangilinan J."/>
            <person name="Pereira M.F."/>
            <person name="Perotto S."/>
            <person name="Peter M."/>
            <person name="Pfister S."/>
            <person name="Riley R."/>
            <person name="Sitrit Y."/>
            <person name="Stielow J.B."/>
            <person name="Szollosi G."/>
            <person name="Zifcakova L."/>
            <person name="Stursova M."/>
            <person name="Spatafora J.W."/>
            <person name="Tedersoo L."/>
            <person name="Vaario L.M."/>
            <person name="Yamada A."/>
            <person name="Yan M."/>
            <person name="Wang P."/>
            <person name="Xu J."/>
            <person name="Bruns T."/>
            <person name="Baldrian P."/>
            <person name="Vilgalys R."/>
            <person name="Dunand C."/>
            <person name="Henrissat B."/>
            <person name="Grigoriev I.V."/>
            <person name="Hibbett D."/>
            <person name="Nagy L.G."/>
            <person name="Martin F.M."/>
        </authorList>
    </citation>
    <scope>NUCLEOTIDE SEQUENCE</scope>
    <source>
        <strain evidence="2">BED1</strain>
    </source>
</reference>
<organism evidence="2 3">
    <name type="scientific">Boletus edulis BED1</name>
    <dbReference type="NCBI Taxonomy" id="1328754"/>
    <lineage>
        <taxon>Eukaryota</taxon>
        <taxon>Fungi</taxon>
        <taxon>Dikarya</taxon>
        <taxon>Basidiomycota</taxon>
        <taxon>Agaricomycotina</taxon>
        <taxon>Agaricomycetes</taxon>
        <taxon>Agaricomycetidae</taxon>
        <taxon>Boletales</taxon>
        <taxon>Boletineae</taxon>
        <taxon>Boletaceae</taxon>
        <taxon>Boletoideae</taxon>
        <taxon>Boletus</taxon>
    </lineage>
</organism>
<reference evidence="2" key="1">
    <citation type="submission" date="2019-10" db="EMBL/GenBank/DDBJ databases">
        <authorList>
            <consortium name="DOE Joint Genome Institute"/>
            <person name="Kuo A."/>
            <person name="Miyauchi S."/>
            <person name="Kiss E."/>
            <person name="Drula E."/>
            <person name="Kohler A."/>
            <person name="Sanchez-Garcia M."/>
            <person name="Andreopoulos B."/>
            <person name="Barry K.W."/>
            <person name="Bonito G."/>
            <person name="Buee M."/>
            <person name="Carver A."/>
            <person name="Chen C."/>
            <person name="Cichocki N."/>
            <person name="Clum A."/>
            <person name="Culley D."/>
            <person name="Crous P.W."/>
            <person name="Fauchery L."/>
            <person name="Girlanda M."/>
            <person name="Hayes R."/>
            <person name="Keri Z."/>
            <person name="LaButti K."/>
            <person name="Lipzen A."/>
            <person name="Lombard V."/>
            <person name="Magnuson J."/>
            <person name="Maillard F."/>
            <person name="Morin E."/>
            <person name="Murat C."/>
            <person name="Nolan M."/>
            <person name="Ohm R."/>
            <person name="Pangilinan J."/>
            <person name="Pereira M."/>
            <person name="Perotto S."/>
            <person name="Peter M."/>
            <person name="Riley R."/>
            <person name="Sitrit Y."/>
            <person name="Stielow B."/>
            <person name="Szollosi G."/>
            <person name="Zifcakova L."/>
            <person name="Stursova M."/>
            <person name="Spatafora J.W."/>
            <person name="Tedersoo L."/>
            <person name="Vaario L.-M."/>
            <person name="Yamada A."/>
            <person name="Yan M."/>
            <person name="Wang P."/>
            <person name="Xu J."/>
            <person name="Bruns T."/>
            <person name="Baldrian P."/>
            <person name="Vilgalys R."/>
            <person name="Henrissat B."/>
            <person name="Grigoriev I.V."/>
            <person name="Hibbett D."/>
            <person name="Nagy L.G."/>
            <person name="Martin F.M."/>
        </authorList>
    </citation>
    <scope>NUCLEOTIDE SEQUENCE</scope>
    <source>
        <strain evidence="2">BED1</strain>
    </source>
</reference>
<dbReference type="EMBL" id="WHUW01000001">
    <property type="protein sequence ID" value="KAF8452014.1"/>
    <property type="molecule type" value="Genomic_DNA"/>
</dbReference>
<keyword evidence="3" id="KW-1185">Reference proteome</keyword>
<proteinExistence type="predicted"/>
<evidence type="ECO:0000313" key="3">
    <source>
        <dbReference type="Proteomes" id="UP001194468"/>
    </source>
</evidence>
<accession>A0AAD4C8P9</accession>
<evidence type="ECO:0000256" key="1">
    <source>
        <dbReference type="SAM" id="MobiDB-lite"/>
    </source>
</evidence>
<sequence>MKRAKANNLASMLPKDRQWQKDESQTSRQSMLEPHLQPVAPKERTIPLPYTDDRFHEAAIQWIITTDQPISALEHPAFKNMINIAARATNGVRLPGRR</sequence>
<feature type="region of interest" description="Disordered" evidence="1">
    <location>
        <begin position="1"/>
        <end position="47"/>
    </location>
</feature>